<feature type="region of interest" description="Disordered" evidence="1">
    <location>
        <begin position="185"/>
        <end position="205"/>
    </location>
</feature>
<dbReference type="AlphaFoldDB" id="A0A5C3L9X4"/>
<dbReference type="OrthoDB" id="2344312at2759"/>
<keyword evidence="5" id="KW-1185">Reference proteome</keyword>
<dbReference type="PANTHER" id="PTHR35393:SF1">
    <property type="entry name" value="SNOAL-LIKE DOMAIN-CONTAINING PROTEIN"/>
    <property type="match status" value="1"/>
</dbReference>
<dbReference type="PANTHER" id="PTHR35393">
    <property type="entry name" value="CHROMOSOME 1, WHOLE GENOME SHOTGUN SEQUENCE"/>
    <property type="match status" value="1"/>
</dbReference>
<evidence type="ECO:0000256" key="1">
    <source>
        <dbReference type="SAM" id="MobiDB-lite"/>
    </source>
</evidence>
<dbReference type="Pfam" id="PF24840">
    <property type="entry name" value="NTF2_SigF"/>
    <property type="match status" value="1"/>
</dbReference>
<keyword evidence="2" id="KW-0812">Transmembrane</keyword>
<dbReference type="EMBL" id="ML210149">
    <property type="protein sequence ID" value="TFK29568.1"/>
    <property type="molecule type" value="Genomic_DNA"/>
</dbReference>
<keyword evidence="2" id="KW-0472">Membrane</keyword>
<feature type="domain" description="SigF-like NTF2-like" evidence="3">
    <location>
        <begin position="1"/>
        <end position="167"/>
    </location>
</feature>
<dbReference type="STRING" id="230819.A0A5C3L9X4"/>
<dbReference type="Proteomes" id="UP000307440">
    <property type="component" value="Unassembled WGS sequence"/>
</dbReference>
<evidence type="ECO:0000313" key="4">
    <source>
        <dbReference type="EMBL" id="TFK29568.1"/>
    </source>
</evidence>
<reference evidence="4 5" key="1">
    <citation type="journal article" date="2019" name="Nat. Ecol. Evol.">
        <title>Megaphylogeny resolves global patterns of mushroom evolution.</title>
        <authorList>
            <person name="Varga T."/>
            <person name="Krizsan K."/>
            <person name="Foldi C."/>
            <person name="Dima B."/>
            <person name="Sanchez-Garcia M."/>
            <person name="Sanchez-Ramirez S."/>
            <person name="Szollosi G.J."/>
            <person name="Szarkandi J.G."/>
            <person name="Papp V."/>
            <person name="Albert L."/>
            <person name="Andreopoulos W."/>
            <person name="Angelini C."/>
            <person name="Antonin V."/>
            <person name="Barry K.W."/>
            <person name="Bougher N.L."/>
            <person name="Buchanan P."/>
            <person name="Buyck B."/>
            <person name="Bense V."/>
            <person name="Catcheside P."/>
            <person name="Chovatia M."/>
            <person name="Cooper J."/>
            <person name="Damon W."/>
            <person name="Desjardin D."/>
            <person name="Finy P."/>
            <person name="Geml J."/>
            <person name="Haridas S."/>
            <person name="Hughes K."/>
            <person name="Justo A."/>
            <person name="Karasinski D."/>
            <person name="Kautmanova I."/>
            <person name="Kiss B."/>
            <person name="Kocsube S."/>
            <person name="Kotiranta H."/>
            <person name="LaButti K.M."/>
            <person name="Lechner B.E."/>
            <person name="Liimatainen K."/>
            <person name="Lipzen A."/>
            <person name="Lukacs Z."/>
            <person name="Mihaltcheva S."/>
            <person name="Morgado L.N."/>
            <person name="Niskanen T."/>
            <person name="Noordeloos M.E."/>
            <person name="Ohm R.A."/>
            <person name="Ortiz-Santana B."/>
            <person name="Ovrebo C."/>
            <person name="Racz N."/>
            <person name="Riley R."/>
            <person name="Savchenko A."/>
            <person name="Shiryaev A."/>
            <person name="Soop K."/>
            <person name="Spirin V."/>
            <person name="Szebenyi C."/>
            <person name="Tomsovsky M."/>
            <person name="Tulloss R.E."/>
            <person name="Uehling J."/>
            <person name="Grigoriev I.V."/>
            <person name="Vagvolgyi C."/>
            <person name="Papp T."/>
            <person name="Martin F.M."/>
            <person name="Miettinen O."/>
            <person name="Hibbett D.S."/>
            <person name="Nagy L.G."/>
        </authorList>
    </citation>
    <scope>NUCLEOTIDE SEQUENCE [LARGE SCALE GENOMIC DNA]</scope>
    <source>
        <strain evidence="4 5">CBS 121175</strain>
    </source>
</reference>
<name>A0A5C3L9X4_COPMA</name>
<sequence length="230" mass="26293">MENPSQDIHAVFDLIDNPHPPEIQRAAIEKYFLPEAGFRYPVYAIEQGPNSRAKVLAVYRWLHFISTRTKGSITHVMYDKSRDVLMLDVTQHLQLRYMPFNPSKSRMITRLTLKKHGGLHYIALQEDFMHPDAAAGLLFPPLKSAVHYALVLMGLLLSKLMILVGMMNFMMGRVEKDKEMIKAKRRERRRRKNANGQSEPVSAEEIAAKMKDTLGFELKENGGSAEKAKN</sequence>
<gene>
    <name evidence="4" type="ORF">FA15DRAFT_700153</name>
</gene>
<keyword evidence="2" id="KW-1133">Transmembrane helix</keyword>
<evidence type="ECO:0000313" key="5">
    <source>
        <dbReference type="Proteomes" id="UP000307440"/>
    </source>
</evidence>
<dbReference type="InterPro" id="IPR057514">
    <property type="entry name" value="NTF2_SigF"/>
</dbReference>
<organism evidence="4 5">
    <name type="scientific">Coprinopsis marcescibilis</name>
    <name type="common">Agaric fungus</name>
    <name type="synonym">Psathyrella marcescibilis</name>
    <dbReference type="NCBI Taxonomy" id="230819"/>
    <lineage>
        <taxon>Eukaryota</taxon>
        <taxon>Fungi</taxon>
        <taxon>Dikarya</taxon>
        <taxon>Basidiomycota</taxon>
        <taxon>Agaricomycotina</taxon>
        <taxon>Agaricomycetes</taxon>
        <taxon>Agaricomycetidae</taxon>
        <taxon>Agaricales</taxon>
        <taxon>Agaricineae</taxon>
        <taxon>Psathyrellaceae</taxon>
        <taxon>Coprinopsis</taxon>
    </lineage>
</organism>
<feature type="transmembrane region" description="Helical" evidence="2">
    <location>
        <begin position="148"/>
        <end position="170"/>
    </location>
</feature>
<evidence type="ECO:0000256" key="2">
    <source>
        <dbReference type="SAM" id="Phobius"/>
    </source>
</evidence>
<evidence type="ECO:0000259" key="3">
    <source>
        <dbReference type="Pfam" id="PF24840"/>
    </source>
</evidence>
<proteinExistence type="predicted"/>
<accession>A0A5C3L9X4</accession>
<protein>
    <recommendedName>
        <fullName evidence="3">SigF-like NTF2-like domain-containing protein</fullName>
    </recommendedName>
</protein>